<dbReference type="SUPFAM" id="SSF53448">
    <property type="entry name" value="Nucleotide-diphospho-sugar transferases"/>
    <property type="match status" value="1"/>
</dbReference>
<keyword evidence="5 7" id="KW-1133">Transmembrane helix</keyword>
<keyword evidence="3" id="KW-0808">Transferase</keyword>
<evidence type="ECO:0000256" key="2">
    <source>
        <dbReference type="ARBA" id="ARBA00022676"/>
    </source>
</evidence>
<dbReference type="AlphaFoldDB" id="A0A8H3F4J9"/>
<dbReference type="GO" id="GO:0016757">
    <property type="term" value="F:glycosyltransferase activity"/>
    <property type="evidence" value="ECO:0007669"/>
    <property type="project" value="UniProtKB-KW"/>
</dbReference>
<protein>
    <recommendedName>
        <fullName evidence="10">Glycosyltransferase 2-like domain-containing protein</fullName>
    </recommendedName>
</protein>
<dbReference type="Pfam" id="PF13641">
    <property type="entry name" value="Glyco_tranf_2_3"/>
    <property type="match status" value="1"/>
</dbReference>
<keyword evidence="4 7" id="KW-0812">Transmembrane</keyword>
<dbReference type="PANTHER" id="PTHR43867">
    <property type="entry name" value="CELLULOSE SYNTHASE CATALYTIC SUBUNIT A [UDP-FORMING]"/>
    <property type="match status" value="1"/>
</dbReference>
<feature type="transmembrane region" description="Helical" evidence="7">
    <location>
        <begin position="31"/>
        <end position="56"/>
    </location>
</feature>
<evidence type="ECO:0000313" key="9">
    <source>
        <dbReference type="Proteomes" id="UP000664521"/>
    </source>
</evidence>
<dbReference type="EMBL" id="CAJPDS010000019">
    <property type="protein sequence ID" value="CAF9917055.1"/>
    <property type="molecule type" value="Genomic_DNA"/>
</dbReference>
<gene>
    <name evidence="8" type="ORF">HETSPECPRED_003091</name>
</gene>
<dbReference type="GO" id="GO:0016020">
    <property type="term" value="C:membrane"/>
    <property type="evidence" value="ECO:0007669"/>
    <property type="project" value="UniProtKB-SubCell"/>
</dbReference>
<reference evidence="8" key="1">
    <citation type="submission" date="2021-03" db="EMBL/GenBank/DDBJ databases">
        <authorList>
            <person name="Tagirdzhanova G."/>
        </authorList>
    </citation>
    <scope>NUCLEOTIDE SEQUENCE</scope>
</reference>
<dbReference type="Gene3D" id="3.90.550.10">
    <property type="entry name" value="Spore Coat Polysaccharide Biosynthesis Protein SpsA, Chain A"/>
    <property type="match status" value="1"/>
</dbReference>
<accession>A0A8H3F4J9</accession>
<evidence type="ECO:0000256" key="3">
    <source>
        <dbReference type="ARBA" id="ARBA00022679"/>
    </source>
</evidence>
<evidence type="ECO:0008006" key="10">
    <source>
        <dbReference type="Google" id="ProtNLM"/>
    </source>
</evidence>
<evidence type="ECO:0000313" key="8">
    <source>
        <dbReference type="EMBL" id="CAF9917055.1"/>
    </source>
</evidence>
<comment type="caution">
    <text evidence="8">The sequence shown here is derived from an EMBL/GenBank/DDBJ whole genome shotgun (WGS) entry which is preliminary data.</text>
</comment>
<dbReference type="InterPro" id="IPR029044">
    <property type="entry name" value="Nucleotide-diphossugar_trans"/>
</dbReference>
<evidence type="ECO:0000256" key="5">
    <source>
        <dbReference type="ARBA" id="ARBA00022989"/>
    </source>
</evidence>
<evidence type="ECO:0000256" key="6">
    <source>
        <dbReference type="ARBA" id="ARBA00023136"/>
    </source>
</evidence>
<evidence type="ECO:0000256" key="7">
    <source>
        <dbReference type="SAM" id="Phobius"/>
    </source>
</evidence>
<name>A0A8H3F4J9_9LECA</name>
<comment type="subcellular location">
    <subcellularLocation>
        <location evidence="1">Membrane</location>
        <topology evidence="1">Multi-pass membrane protein</topology>
    </subcellularLocation>
</comment>
<sequence>MAPEKPITIQRGSYTVQKLPAIPSPFETHPFIFKTSILTTWSLWVLYTACQLVLAIRFQYTRQEHVQWAVVISEILLDFPSAVLAFSIVLGLFSVPDEGPRPRYSLLDGPAPDVDVLVTCCGESVGVISNTAAAAATQDYPANHLRVYVLDDGGSEELCSAIERLNLQIASRLTEPAPIIYLSRKLGPGEHSHFKSGNLRFGIHESQTRFRERSNRPTDEGEPPDRFIACLDADMIPTRDWLRKMVPHMLLNDDLGIVCPPQNYYNIPKSSLDILGQQTDFDIYFSVQEALNDRLGAAMCTGSGYVARRSALESIGGWPLANCGEDYMCSTILSDQGWGIAFVSRTLIYLASPLILIARTIKKIYSMYSTQLNIDTIVSYEPA</sequence>
<proteinExistence type="predicted"/>
<keyword evidence="2" id="KW-0328">Glycosyltransferase</keyword>
<feature type="transmembrane region" description="Helical" evidence="7">
    <location>
        <begin position="68"/>
        <end position="93"/>
    </location>
</feature>
<evidence type="ECO:0000256" key="1">
    <source>
        <dbReference type="ARBA" id="ARBA00004141"/>
    </source>
</evidence>
<dbReference type="OrthoDB" id="72851at2759"/>
<dbReference type="PANTHER" id="PTHR43867:SF2">
    <property type="entry name" value="CELLULOSE SYNTHASE CATALYTIC SUBUNIT A [UDP-FORMING]"/>
    <property type="match status" value="1"/>
</dbReference>
<keyword evidence="6 7" id="KW-0472">Membrane</keyword>
<dbReference type="Proteomes" id="UP000664521">
    <property type="component" value="Unassembled WGS sequence"/>
</dbReference>
<evidence type="ECO:0000256" key="4">
    <source>
        <dbReference type="ARBA" id="ARBA00022692"/>
    </source>
</evidence>
<dbReference type="InterPro" id="IPR050321">
    <property type="entry name" value="Glycosyltr_2/OpgH_subfam"/>
</dbReference>
<organism evidence="8 9">
    <name type="scientific">Heterodermia speciosa</name>
    <dbReference type="NCBI Taxonomy" id="116794"/>
    <lineage>
        <taxon>Eukaryota</taxon>
        <taxon>Fungi</taxon>
        <taxon>Dikarya</taxon>
        <taxon>Ascomycota</taxon>
        <taxon>Pezizomycotina</taxon>
        <taxon>Lecanoromycetes</taxon>
        <taxon>OSLEUM clade</taxon>
        <taxon>Lecanoromycetidae</taxon>
        <taxon>Caliciales</taxon>
        <taxon>Physciaceae</taxon>
        <taxon>Heterodermia</taxon>
    </lineage>
</organism>
<keyword evidence="9" id="KW-1185">Reference proteome</keyword>